<feature type="transmembrane region" description="Helical" evidence="2">
    <location>
        <begin position="7"/>
        <end position="30"/>
    </location>
</feature>
<keyword evidence="2" id="KW-1133">Transmembrane helix</keyword>
<gene>
    <name evidence="3" type="ORF">GX533_01345</name>
</gene>
<reference evidence="3 4" key="1">
    <citation type="journal article" date="2020" name="Biotechnol. Biofuels">
        <title>New insights from the biogas microbiome by comprehensive genome-resolved metagenomics of nearly 1600 species originating from multiple anaerobic digesters.</title>
        <authorList>
            <person name="Campanaro S."/>
            <person name="Treu L."/>
            <person name="Rodriguez-R L.M."/>
            <person name="Kovalovszki A."/>
            <person name="Ziels R.M."/>
            <person name="Maus I."/>
            <person name="Zhu X."/>
            <person name="Kougias P.G."/>
            <person name="Basile A."/>
            <person name="Luo G."/>
            <person name="Schluter A."/>
            <person name="Konstantinidis K.T."/>
            <person name="Angelidaki I."/>
        </authorList>
    </citation>
    <scope>NUCLEOTIDE SEQUENCE [LARGE SCALE GENOMIC DNA]</scope>
    <source>
        <strain evidence="3">AS05jafATM_89</strain>
    </source>
</reference>
<dbReference type="AlphaFoldDB" id="A0A832R8K1"/>
<evidence type="ECO:0000313" key="4">
    <source>
        <dbReference type="Proteomes" id="UP000576550"/>
    </source>
</evidence>
<feature type="compositionally biased region" description="Basic and acidic residues" evidence="1">
    <location>
        <begin position="78"/>
        <end position="88"/>
    </location>
</feature>
<protein>
    <submittedName>
        <fullName evidence="3">Uncharacterized protein</fullName>
    </submittedName>
</protein>
<sequence>MENKPNIWRIVSIVLLFLLIGVSGLFVYLYKNNQINLTSEPTEKKEKEQQIAATVELKDFVDASDIAPEPEIVLSDTKDLEIPTEKTESTTTTKATDTSKKQSDIKPVYNWVLAQDEEFKFPLQPSQKIPDDRIKEFVQFFDQAIRNMENIGEYKMQNSIISIDKFGSYHGTNETFIFQGLIAERKQQSCKIATLEENGAYTCEKPREEYILKDVQDATYPTRYTIYSKRPNEDWEVSTSETTPPSNYMLLKDVMNPKHTLGGTYGSVVKVVGAMSNPKGGTYEYGQGLDIVYIKQEIMGSSIVRYYMLNLQDSNLYRMIMYGPLQETAEYLIYKI</sequence>
<dbReference type="Proteomes" id="UP000576550">
    <property type="component" value="Unassembled WGS sequence"/>
</dbReference>
<keyword evidence="2" id="KW-0812">Transmembrane</keyword>
<keyword evidence="2" id="KW-0472">Membrane</keyword>
<evidence type="ECO:0000256" key="1">
    <source>
        <dbReference type="SAM" id="MobiDB-lite"/>
    </source>
</evidence>
<evidence type="ECO:0000256" key="2">
    <source>
        <dbReference type="SAM" id="Phobius"/>
    </source>
</evidence>
<name>A0A832R8K1_9BACT</name>
<proteinExistence type="predicted"/>
<accession>A0A832R8K1</accession>
<evidence type="ECO:0000313" key="3">
    <source>
        <dbReference type="EMBL" id="HHX99316.1"/>
    </source>
</evidence>
<dbReference type="EMBL" id="DUTP01000003">
    <property type="protein sequence ID" value="HHX99316.1"/>
    <property type="molecule type" value="Genomic_DNA"/>
</dbReference>
<feature type="region of interest" description="Disordered" evidence="1">
    <location>
        <begin position="78"/>
        <end position="99"/>
    </location>
</feature>
<comment type="caution">
    <text evidence="3">The sequence shown here is derived from an EMBL/GenBank/DDBJ whole genome shotgun (WGS) entry which is preliminary data.</text>
</comment>
<organism evidence="3 4">
    <name type="scientific">Candidatus Dojkabacteria bacterium</name>
    <dbReference type="NCBI Taxonomy" id="2099670"/>
    <lineage>
        <taxon>Bacteria</taxon>
        <taxon>Candidatus Dojkabacteria</taxon>
    </lineage>
</organism>